<dbReference type="InterPro" id="IPR011129">
    <property type="entry name" value="CSD"/>
</dbReference>
<accession>A0A1M5CSV2</accession>
<dbReference type="Pfam" id="PF17876">
    <property type="entry name" value="CSD2"/>
    <property type="match status" value="1"/>
</dbReference>
<dbReference type="GO" id="GO:0008859">
    <property type="term" value="F:exoribonuclease II activity"/>
    <property type="evidence" value="ECO:0007669"/>
    <property type="project" value="UniProtKB-UniRule"/>
</dbReference>
<keyword evidence="5 8" id="KW-0378">Hydrolase</keyword>
<dbReference type="NCBIfam" id="TIGR02063">
    <property type="entry name" value="RNase_R"/>
    <property type="match status" value="1"/>
</dbReference>
<dbReference type="Pfam" id="PF00773">
    <property type="entry name" value="RNB"/>
    <property type="match status" value="1"/>
</dbReference>
<comment type="function">
    <text evidence="8">3'-5' exoribonuclease that releases 5'-nucleoside monophosphates and is involved in maturation of structured RNAs.</text>
</comment>
<keyword evidence="4 8" id="KW-0540">Nuclease</keyword>
<reference evidence="11 12" key="1">
    <citation type="submission" date="2016-11" db="EMBL/GenBank/DDBJ databases">
        <authorList>
            <person name="Jaros S."/>
            <person name="Januszkiewicz K."/>
            <person name="Wedrychowicz H."/>
        </authorList>
    </citation>
    <scope>NUCLEOTIDE SEQUENCE [LARGE SCALE GENOMIC DNA]</scope>
    <source>
        <strain evidence="11 12">DSM 17918</strain>
    </source>
</reference>
<dbReference type="InterPro" id="IPR003029">
    <property type="entry name" value="S1_domain"/>
</dbReference>
<dbReference type="InterPro" id="IPR022966">
    <property type="entry name" value="RNase_II/R_CS"/>
</dbReference>
<dbReference type="NCBIfam" id="TIGR00358">
    <property type="entry name" value="3_prime_RNase"/>
    <property type="match status" value="1"/>
</dbReference>
<dbReference type="GO" id="GO:0005829">
    <property type="term" value="C:cytosol"/>
    <property type="evidence" value="ECO:0007669"/>
    <property type="project" value="TreeGrafter"/>
</dbReference>
<evidence type="ECO:0000259" key="9">
    <source>
        <dbReference type="PROSITE" id="PS50126"/>
    </source>
</evidence>
<evidence type="ECO:0000256" key="7">
    <source>
        <dbReference type="ARBA" id="ARBA00022884"/>
    </source>
</evidence>
<evidence type="ECO:0000256" key="3">
    <source>
        <dbReference type="ARBA" id="ARBA00022490"/>
    </source>
</evidence>
<dbReference type="GO" id="GO:0003723">
    <property type="term" value="F:RNA binding"/>
    <property type="evidence" value="ECO:0007669"/>
    <property type="project" value="UniProtKB-UniRule"/>
</dbReference>
<dbReference type="HAMAP" id="MF_01895">
    <property type="entry name" value="RNase_R"/>
    <property type="match status" value="1"/>
</dbReference>
<dbReference type="PROSITE" id="PS50926">
    <property type="entry name" value="TRAM"/>
    <property type="match status" value="1"/>
</dbReference>
<name>A0A1M5CSV2_9THEO</name>
<feature type="domain" description="TRAM" evidence="10">
    <location>
        <begin position="52"/>
        <end position="125"/>
    </location>
</feature>
<dbReference type="PROSITE" id="PS01175">
    <property type="entry name" value="RIBONUCLEASE_II"/>
    <property type="match status" value="1"/>
</dbReference>
<sequence>MIKDEILNFMREKAYSPMTTEQLMKAFGIDISQYSEFQSLLNEMEYNGDIIRTKKGKYGVPERMDMAVGIIECNKKGFGFLRVEDGEDIFIPAEDINGAMNGDKVIVRITRRAGEGTKREGTVVNILERANKEIVGTLDMSKNFGFVIPDDQRLTQDIYIAREGMNGAKDGQKVVVRITRWPEPRRNPEGVIVDILGDRDDPEANILAIIKQHDLPQDFPNKVKKEAAAIEQSISIEEIARRKDLRGIKTVTIDGEDAKDLDDAVSIKKLADGNYELYVHIADVSNYVKEGSALDKEAYKRGCSVYLGDRVIPMLPRELSNGICSLNPKEDRLTLTVQMVINKKGEVVFHDIFESVINSDERMTYTNVYRILEENDEELKKRYDYLVDDFQIMKELALILMEKRKNRGSIDFDIPEAKIVLGELGDILDIGVRERNIAHRIIEEFMLVCNETVAEHMFWLNSPFIYRVHEEPNSSDILELNAFLHNLGYHIKGAGSQVHPRAIQELLDSVKGKKEEKLVNTLALRSMKRARYSDQCLGHFSLAVKYYTHFTSPIRRYPDLTIHRIIKDSINGRLDDERMAHYNRILADIAEQSSVRERVAEEAERDVEELRQVQYMTQHIGEQFEGIISGVTSFGLFVELDNLVEGLVHINNMVDDYYHFDDKNHCLVGEHTNKVYRLGDVVKVELVGADVTRREIDFLLVE</sequence>
<dbReference type="SUPFAM" id="SSF50249">
    <property type="entry name" value="Nucleic acid-binding proteins"/>
    <property type="match status" value="4"/>
</dbReference>
<dbReference type="PANTHER" id="PTHR23355:SF9">
    <property type="entry name" value="DIS3-LIKE EXONUCLEASE 2"/>
    <property type="match status" value="1"/>
</dbReference>
<gene>
    <name evidence="8" type="primary">rnr</name>
    <name evidence="11" type="ORF">SAMN02746089_02186</name>
</gene>
<dbReference type="Pfam" id="PF00575">
    <property type="entry name" value="S1"/>
    <property type="match status" value="1"/>
</dbReference>
<dbReference type="SMART" id="SM00357">
    <property type="entry name" value="CSP"/>
    <property type="match status" value="2"/>
</dbReference>
<dbReference type="GO" id="GO:0006402">
    <property type="term" value="P:mRNA catabolic process"/>
    <property type="evidence" value="ECO:0007669"/>
    <property type="project" value="TreeGrafter"/>
</dbReference>
<dbReference type="Pfam" id="PF08206">
    <property type="entry name" value="OB_RNB"/>
    <property type="match status" value="1"/>
</dbReference>
<keyword evidence="7 8" id="KW-0694">RNA-binding</keyword>
<evidence type="ECO:0000256" key="5">
    <source>
        <dbReference type="ARBA" id="ARBA00022801"/>
    </source>
</evidence>
<evidence type="ECO:0000256" key="8">
    <source>
        <dbReference type="HAMAP-Rule" id="MF_01895"/>
    </source>
</evidence>
<dbReference type="InterPro" id="IPR011805">
    <property type="entry name" value="RNase_R"/>
</dbReference>
<dbReference type="Proteomes" id="UP000184088">
    <property type="component" value="Unassembled WGS sequence"/>
</dbReference>
<dbReference type="PANTHER" id="PTHR23355">
    <property type="entry name" value="RIBONUCLEASE"/>
    <property type="match status" value="1"/>
</dbReference>
<feature type="domain" description="S1 motif" evidence="9">
    <location>
        <begin position="621"/>
        <end position="701"/>
    </location>
</feature>
<dbReference type="CDD" id="cd04471">
    <property type="entry name" value="S1_RNase_R"/>
    <property type="match status" value="1"/>
</dbReference>
<evidence type="ECO:0000256" key="6">
    <source>
        <dbReference type="ARBA" id="ARBA00022839"/>
    </source>
</evidence>
<dbReference type="STRING" id="1121256.SAMN02746089_02186"/>
<dbReference type="InterPro" id="IPR012340">
    <property type="entry name" value="NA-bd_OB-fold"/>
</dbReference>
<dbReference type="InterPro" id="IPR002792">
    <property type="entry name" value="TRAM_dom"/>
</dbReference>
<dbReference type="InterPro" id="IPR050180">
    <property type="entry name" value="RNR_Ribonuclease"/>
</dbReference>
<dbReference type="InterPro" id="IPR040476">
    <property type="entry name" value="CSD2"/>
</dbReference>
<dbReference type="RefSeq" id="WP_073345234.1">
    <property type="nucleotide sequence ID" value="NZ_FQVH01000030.1"/>
</dbReference>
<dbReference type="Gene3D" id="2.40.50.140">
    <property type="entry name" value="Nucleic acid-binding proteins"/>
    <property type="match status" value="3"/>
</dbReference>
<dbReference type="PROSITE" id="PS50126">
    <property type="entry name" value="S1"/>
    <property type="match status" value="1"/>
</dbReference>
<evidence type="ECO:0000313" key="12">
    <source>
        <dbReference type="Proteomes" id="UP000184088"/>
    </source>
</evidence>
<comment type="similarity">
    <text evidence="8">Belongs to the RNR ribonuclease family. RNase R subfamily.</text>
</comment>
<dbReference type="OrthoDB" id="9764149at2"/>
<evidence type="ECO:0000259" key="10">
    <source>
        <dbReference type="PROSITE" id="PS50926"/>
    </source>
</evidence>
<keyword evidence="12" id="KW-1185">Reference proteome</keyword>
<dbReference type="InterPro" id="IPR004476">
    <property type="entry name" value="RNase_II/RNase_R"/>
</dbReference>
<evidence type="ECO:0000256" key="4">
    <source>
        <dbReference type="ARBA" id="ARBA00022722"/>
    </source>
</evidence>
<dbReference type="EC" id="3.1.13.1" evidence="8"/>
<proteinExistence type="inferred from homology"/>
<comment type="subcellular location">
    <subcellularLocation>
        <location evidence="2 8">Cytoplasm</location>
    </subcellularLocation>
</comment>
<dbReference type="InterPro" id="IPR013223">
    <property type="entry name" value="RNase_B_OB_dom"/>
</dbReference>
<organism evidence="11 12">
    <name type="scientific">Caldanaerobius fijiensis DSM 17918</name>
    <dbReference type="NCBI Taxonomy" id="1121256"/>
    <lineage>
        <taxon>Bacteria</taxon>
        <taxon>Bacillati</taxon>
        <taxon>Bacillota</taxon>
        <taxon>Clostridia</taxon>
        <taxon>Thermoanaerobacterales</taxon>
        <taxon>Thermoanaerobacteraceae</taxon>
        <taxon>Caldanaerobius</taxon>
    </lineage>
</organism>
<protein>
    <recommendedName>
        <fullName evidence="8">Ribonuclease R</fullName>
        <shortName evidence="8">RNase R</shortName>
        <ecNumber evidence="8">3.1.13.1</ecNumber>
    </recommendedName>
</protein>
<dbReference type="SMART" id="SM00316">
    <property type="entry name" value="S1"/>
    <property type="match status" value="1"/>
</dbReference>
<dbReference type="AlphaFoldDB" id="A0A1M5CSV2"/>
<comment type="catalytic activity">
    <reaction evidence="1 8">
        <text>Exonucleolytic cleavage in the 3'- to 5'-direction to yield nucleoside 5'-phosphates.</text>
        <dbReference type="EC" id="3.1.13.1"/>
    </reaction>
</comment>
<evidence type="ECO:0000313" key="11">
    <source>
        <dbReference type="EMBL" id="SHF57707.1"/>
    </source>
</evidence>
<dbReference type="EMBL" id="FQVH01000030">
    <property type="protein sequence ID" value="SHF57707.1"/>
    <property type="molecule type" value="Genomic_DNA"/>
</dbReference>
<evidence type="ECO:0000256" key="2">
    <source>
        <dbReference type="ARBA" id="ARBA00004496"/>
    </source>
</evidence>
<keyword evidence="3 8" id="KW-0963">Cytoplasm</keyword>
<keyword evidence="6 8" id="KW-0269">Exonuclease</keyword>
<dbReference type="SMART" id="SM00955">
    <property type="entry name" value="RNB"/>
    <property type="match status" value="1"/>
</dbReference>
<evidence type="ECO:0000256" key="1">
    <source>
        <dbReference type="ARBA" id="ARBA00001849"/>
    </source>
</evidence>
<dbReference type="InterPro" id="IPR001900">
    <property type="entry name" value="RNase_II/R"/>
</dbReference>